<comment type="caution">
    <text evidence="3">The sequence shown here is derived from an EMBL/GenBank/DDBJ whole genome shotgun (WGS) entry which is preliminary data.</text>
</comment>
<dbReference type="EMBL" id="WTVP01000106">
    <property type="protein sequence ID" value="NMG17723.1"/>
    <property type="molecule type" value="Genomic_DNA"/>
</dbReference>
<feature type="domain" description="Transposase IS204/IS1001/IS1096/IS1165 DDE" evidence="2">
    <location>
        <begin position="19"/>
        <end position="76"/>
    </location>
</feature>
<organism evidence="3 4">
    <name type="scientific">Aromatoleum bremense</name>
    <dbReference type="NCBI Taxonomy" id="76115"/>
    <lineage>
        <taxon>Bacteria</taxon>
        <taxon>Pseudomonadati</taxon>
        <taxon>Pseudomonadota</taxon>
        <taxon>Betaproteobacteria</taxon>
        <taxon>Rhodocyclales</taxon>
        <taxon>Rhodocyclaceae</taxon>
        <taxon>Aromatoleum</taxon>
    </lineage>
</organism>
<feature type="region of interest" description="Disordered" evidence="1">
    <location>
        <begin position="94"/>
        <end position="188"/>
    </location>
</feature>
<evidence type="ECO:0000256" key="1">
    <source>
        <dbReference type="SAM" id="MobiDB-lite"/>
    </source>
</evidence>
<proteinExistence type="predicted"/>
<dbReference type="Pfam" id="PF01610">
    <property type="entry name" value="DDE_Tnp_ISL3"/>
    <property type="match status" value="1"/>
</dbReference>
<keyword evidence="4" id="KW-1185">Reference proteome</keyword>
<feature type="compositionally biased region" description="Basic residues" evidence="1">
    <location>
        <begin position="145"/>
        <end position="166"/>
    </location>
</feature>
<accession>A0ABX1P0U1</accession>
<dbReference type="InterPro" id="IPR002560">
    <property type="entry name" value="Transposase_DDE"/>
</dbReference>
<sequence length="188" mass="20615">MVMELRRIGGLVASGNGRRGLKPMRDVAWLIRNYFEGIVAWTQPHQADGLLEALNGSFQVTKRQARGRISFERMSTVLFRIALRLDFTRINPYAAEPTRPPAARVQPRTGASERHHPVPPSGQERPARAARRAWPAASRGECRRARPGRARSSPRPHGRPRCRAASRRPDPGAASVAGGRSAAGAGFS</sequence>
<protein>
    <recommendedName>
        <fullName evidence="2">Transposase IS204/IS1001/IS1096/IS1165 DDE domain-containing protein</fullName>
    </recommendedName>
</protein>
<evidence type="ECO:0000259" key="2">
    <source>
        <dbReference type="Pfam" id="PF01610"/>
    </source>
</evidence>
<feature type="compositionally biased region" description="Low complexity" evidence="1">
    <location>
        <begin position="172"/>
        <end position="188"/>
    </location>
</feature>
<gene>
    <name evidence="3" type="ORF">GPA24_19750</name>
</gene>
<evidence type="ECO:0000313" key="4">
    <source>
        <dbReference type="Proteomes" id="UP000633943"/>
    </source>
</evidence>
<name>A0ABX1P0U1_9RHOO</name>
<evidence type="ECO:0000313" key="3">
    <source>
        <dbReference type="EMBL" id="NMG17723.1"/>
    </source>
</evidence>
<reference evidence="3 4" key="1">
    <citation type="submission" date="2019-12" db="EMBL/GenBank/DDBJ databases">
        <title>Comparative genomics gives insights into the taxonomy of the Azoarcus-Aromatoleum group and reveals separate origins of nif in the plant-associated Azoarcus and non-plant-associated Aromatoleum sub-groups.</title>
        <authorList>
            <person name="Lafos M."/>
            <person name="Maluk M."/>
            <person name="Batista M."/>
            <person name="Junghare M."/>
            <person name="Carmona M."/>
            <person name="Faoro H."/>
            <person name="Cruz L.M."/>
            <person name="Battistoni F."/>
            <person name="De Souza E."/>
            <person name="Pedrosa F."/>
            <person name="Chen W.-M."/>
            <person name="Poole P.S."/>
            <person name="Dixon R.A."/>
            <person name="James E.K."/>
        </authorList>
    </citation>
    <scope>NUCLEOTIDE SEQUENCE [LARGE SCALE GENOMIC DNA]</scope>
    <source>
        <strain evidence="3 4">PbN1</strain>
    </source>
</reference>
<dbReference type="Proteomes" id="UP000633943">
    <property type="component" value="Unassembled WGS sequence"/>
</dbReference>